<accession>A0ABP9W0Z5</accession>
<dbReference type="Gene3D" id="3.40.1260.10">
    <property type="entry name" value="DsrEFH-like"/>
    <property type="match status" value="1"/>
</dbReference>
<dbReference type="EMBL" id="BAABRO010000026">
    <property type="protein sequence ID" value="GAA5510651.1"/>
    <property type="molecule type" value="Genomic_DNA"/>
</dbReference>
<organism evidence="2 3">
    <name type="scientific">Novipirellula caenicola</name>
    <dbReference type="NCBI Taxonomy" id="1536901"/>
    <lineage>
        <taxon>Bacteria</taxon>
        <taxon>Pseudomonadati</taxon>
        <taxon>Planctomycetota</taxon>
        <taxon>Planctomycetia</taxon>
        <taxon>Pirellulales</taxon>
        <taxon>Pirellulaceae</taxon>
        <taxon>Novipirellula</taxon>
    </lineage>
</organism>
<keyword evidence="1" id="KW-0732">Signal</keyword>
<dbReference type="RefSeq" id="WP_345688756.1">
    <property type="nucleotide sequence ID" value="NZ_BAABRO010000026.1"/>
</dbReference>
<dbReference type="PANTHER" id="PTHR37691">
    <property type="entry name" value="BLR3518 PROTEIN"/>
    <property type="match status" value="1"/>
</dbReference>
<reference evidence="2 3" key="1">
    <citation type="submission" date="2024-02" db="EMBL/GenBank/DDBJ databases">
        <title>Rhodopirellula caenicola NBRC 110016.</title>
        <authorList>
            <person name="Ichikawa N."/>
            <person name="Katano-Makiyama Y."/>
            <person name="Hidaka K."/>
        </authorList>
    </citation>
    <scope>NUCLEOTIDE SEQUENCE [LARGE SCALE GENOMIC DNA]</scope>
    <source>
        <strain evidence="2 3">NBRC 110016</strain>
    </source>
</reference>
<dbReference type="Pfam" id="PF02635">
    <property type="entry name" value="DsrE"/>
    <property type="match status" value="1"/>
</dbReference>
<comment type="caution">
    <text evidence="2">The sequence shown here is derived from an EMBL/GenBank/DDBJ whole genome shotgun (WGS) entry which is preliminary data.</text>
</comment>
<feature type="chain" id="PRO_5045789357" description="DsrE/DsrF-like family protein" evidence="1">
    <location>
        <begin position="27"/>
        <end position="184"/>
    </location>
</feature>
<dbReference type="InterPro" id="IPR003787">
    <property type="entry name" value="Sulphur_relay_DsrE/F-like"/>
</dbReference>
<name>A0ABP9W0Z5_9BACT</name>
<keyword evidence="3" id="KW-1185">Reference proteome</keyword>
<dbReference type="SUPFAM" id="SSF75169">
    <property type="entry name" value="DsrEFH-like"/>
    <property type="match status" value="1"/>
</dbReference>
<dbReference type="PANTHER" id="PTHR37691:SF1">
    <property type="entry name" value="BLR3518 PROTEIN"/>
    <property type="match status" value="1"/>
</dbReference>
<evidence type="ECO:0000256" key="1">
    <source>
        <dbReference type="SAM" id="SignalP"/>
    </source>
</evidence>
<evidence type="ECO:0000313" key="2">
    <source>
        <dbReference type="EMBL" id="GAA5510651.1"/>
    </source>
</evidence>
<feature type="signal peptide" evidence="1">
    <location>
        <begin position="1"/>
        <end position="26"/>
    </location>
</feature>
<dbReference type="Proteomes" id="UP001416858">
    <property type="component" value="Unassembled WGS sequence"/>
</dbReference>
<sequence>MMNKFFTTTLASLMVLAVSVTLPAFAASPTDSPSAQSNSDPANRPVIGLQYEGPIKVVYQCTRDEWKEGVSKPLLYLKKLRGYYAKQGIDPEQLDLRAVFHGDASTHVLTDEAWNRVKQTDTGNPNTKLLAELKQMGVHVEFCDSRRQKEGWAKADIHPDVMLAEAAFARVIDLQHQGYAYIRF</sequence>
<gene>
    <name evidence="2" type="ORF">Rcae01_06161</name>
</gene>
<evidence type="ECO:0008006" key="4">
    <source>
        <dbReference type="Google" id="ProtNLM"/>
    </source>
</evidence>
<evidence type="ECO:0000313" key="3">
    <source>
        <dbReference type="Proteomes" id="UP001416858"/>
    </source>
</evidence>
<dbReference type="InterPro" id="IPR027396">
    <property type="entry name" value="DsrEFH-like"/>
</dbReference>
<protein>
    <recommendedName>
        <fullName evidence="4">DsrE/DsrF-like family protein</fullName>
    </recommendedName>
</protein>
<proteinExistence type="predicted"/>